<organism evidence="9 10">
    <name type="scientific">Ditylenchus destructor</name>
    <dbReference type="NCBI Taxonomy" id="166010"/>
    <lineage>
        <taxon>Eukaryota</taxon>
        <taxon>Metazoa</taxon>
        <taxon>Ecdysozoa</taxon>
        <taxon>Nematoda</taxon>
        <taxon>Chromadorea</taxon>
        <taxon>Rhabditida</taxon>
        <taxon>Tylenchina</taxon>
        <taxon>Tylenchomorpha</taxon>
        <taxon>Sphaerularioidea</taxon>
        <taxon>Anguinidae</taxon>
        <taxon>Anguininae</taxon>
        <taxon>Ditylenchus</taxon>
    </lineage>
</organism>
<dbReference type="Pfam" id="PF13520">
    <property type="entry name" value="AA_permease_2"/>
    <property type="match status" value="1"/>
</dbReference>
<dbReference type="EMBL" id="JAKKPZ010000070">
    <property type="protein sequence ID" value="KAI1704244.1"/>
    <property type="molecule type" value="Genomic_DNA"/>
</dbReference>
<feature type="transmembrane region" description="Helical" evidence="8">
    <location>
        <begin position="272"/>
        <end position="292"/>
    </location>
</feature>
<keyword evidence="7 8" id="KW-0472">Membrane</keyword>
<reference evidence="9" key="1">
    <citation type="submission" date="2022-01" db="EMBL/GenBank/DDBJ databases">
        <title>Genome Sequence Resource for Two Populations of Ditylenchus destructor, the Migratory Endoparasitic Phytonematode.</title>
        <authorList>
            <person name="Zhang H."/>
            <person name="Lin R."/>
            <person name="Xie B."/>
        </authorList>
    </citation>
    <scope>NUCLEOTIDE SEQUENCE</scope>
    <source>
        <strain evidence="9">BazhouSP</strain>
    </source>
</reference>
<dbReference type="PANTHER" id="PTHR11785:SF528">
    <property type="entry name" value="AMINO ACID TRANSPORTER PROTEIN JHI-21"/>
    <property type="match status" value="1"/>
</dbReference>
<feature type="transmembrane region" description="Helical" evidence="8">
    <location>
        <begin position="363"/>
        <end position="383"/>
    </location>
</feature>
<dbReference type="FunFam" id="1.20.1740.10:FF:000003">
    <property type="entry name" value="Y+L amino acid transporter 1 isoform X1"/>
    <property type="match status" value="1"/>
</dbReference>
<proteinExistence type="inferred from homology"/>
<feature type="transmembrane region" description="Helical" evidence="8">
    <location>
        <begin position="31"/>
        <end position="61"/>
    </location>
</feature>
<feature type="transmembrane region" description="Helical" evidence="8">
    <location>
        <begin position="338"/>
        <end position="357"/>
    </location>
</feature>
<feature type="transmembrane region" description="Helical" evidence="8">
    <location>
        <begin position="226"/>
        <end position="251"/>
    </location>
</feature>
<feature type="transmembrane region" description="Helical" evidence="8">
    <location>
        <begin position="298"/>
        <end position="317"/>
    </location>
</feature>
<sequence>MLGALCYAELGTTIPKSGGEYAYIDEAFGPLAAYIFLWISLAIICPTSCAVVALTFANYVLKPFYPICDAPDSAVRLLAACLILTIVFINSYNVKWSTSTQDISTIGKMGALVVVVLIGVIYGVFVNSANFAWSALTANTQLDAAHIALGFYSGVFTYSGWNYLNYVTEEIQEPEKNLPRAIYISLPIVTLVYLLVNAAYFAVLGVDEILESSAVAVTFVHNTLGPIAAAVIPFFVALSCIGTLNGTLFSFSRMFFSGARDGRLPELLAMINVNYVTPMPSVIFLGILSLSMLCVSDVYVLINYLAFADALVVALAVGGLLKMRFRDPNMKRPIKFNILIPITFFVITMYILLVPFMMNPSELLIATAVTGLGVPLYFIFVYYENKPRALYRIWIGFTRTIQKLTFCVAEAQ</sequence>
<evidence type="ECO:0000256" key="8">
    <source>
        <dbReference type="SAM" id="Phobius"/>
    </source>
</evidence>
<evidence type="ECO:0000256" key="3">
    <source>
        <dbReference type="ARBA" id="ARBA00022448"/>
    </source>
</evidence>
<evidence type="ECO:0000256" key="1">
    <source>
        <dbReference type="ARBA" id="ARBA00004651"/>
    </source>
</evidence>
<keyword evidence="6 8" id="KW-1133">Transmembrane helix</keyword>
<feature type="transmembrane region" description="Helical" evidence="8">
    <location>
        <begin position="73"/>
        <end position="94"/>
    </location>
</feature>
<gene>
    <name evidence="9" type="ORF">DdX_14363</name>
</gene>
<dbReference type="Proteomes" id="UP001201812">
    <property type="component" value="Unassembled WGS sequence"/>
</dbReference>
<protein>
    <submittedName>
        <fullName evidence="9">Amino acid permease domain-containing protein</fullName>
    </submittedName>
</protein>
<keyword evidence="10" id="KW-1185">Reference proteome</keyword>
<dbReference type="Gene3D" id="1.20.1740.10">
    <property type="entry name" value="Amino acid/polyamine transporter I"/>
    <property type="match status" value="1"/>
</dbReference>
<dbReference type="InterPro" id="IPR050598">
    <property type="entry name" value="AminoAcid_Transporter"/>
</dbReference>
<dbReference type="AlphaFoldDB" id="A0AAD4MSU4"/>
<feature type="transmembrane region" description="Helical" evidence="8">
    <location>
        <begin position="145"/>
        <end position="164"/>
    </location>
</feature>
<evidence type="ECO:0000256" key="2">
    <source>
        <dbReference type="ARBA" id="ARBA00007040"/>
    </source>
</evidence>
<keyword evidence="4" id="KW-1003">Cell membrane</keyword>
<dbReference type="InterPro" id="IPR002293">
    <property type="entry name" value="AA/rel_permease1"/>
</dbReference>
<dbReference type="GO" id="GO:0005886">
    <property type="term" value="C:plasma membrane"/>
    <property type="evidence" value="ECO:0007669"/>
    <property type="project" value="UniProtKB-SubCell"/>
</dbReference>
<comment type="caution">
    <text evidence="9">The sequence shown here is derived from an EMBL/GenBank/DDBJ whole genome shotgun (WGS) entry which is preliminary data.</text>
</comment>
<accession>A0AAD4MSU4</accession>
<comment type="similarity">
    <text evidence="2">Belongs to the amino acid-polyamine-organocation (APC) superfamily. L-type amino acid transporter (LAT) (TC 2.A.3.8) family.</text>
</comment>
<keyword evidence="3" id="KW-0813">Transport</keyword>
<evidence type="ECO:0000256" key="4">
    <source>
        <dbReference type="ARBA" id="ARBA00022475"/>
    </source>
</evidence>
<evidence type="ECO:0000313" key="9">
    <source>
        <dbReference type="EMBL" id="KAI1704244.1"/>
    </source>
</evidence>
<keyword evidence="5 8" id="KW-0812">Transmembrane</keyword>
<evidence type="ECO:0000256" key="7">
    <source>
        <dbReference type="ARBA" id="ARBA00023136"/>
    </source>
</evidence>
<evidence type="ECO:0000313" key="10">
    <source>
        <dbReference type="Proteomes" id="UP001201812"/>
    </source>
</evidence>
<dbReference type="GO" id="GO:0015179">
    <property type="term" value="F:L-amino acid transmembrane transporter activity"/>
    <property type="evidence" value="ECO:0007669"/>
    <property type="project" value="TreeGrafter"/>
</dbReference>
<feature type="transmembrane region" description="Helical" evidence="8">
    <location>
        <begin position="184"/>
        <end position="206"/>
    </location>
</feature>
<feature type="transmembrane region" description="Helical" evidence="8">
    <location>
        <begin position="106"/>
        <end position="125"/>
    </location>
</feature>
<evidence type="ECO:0000256" key="5">
    <source>
        <dbReference type="ARBA" id="ARBA00022692"/>
    </source>
</evidence>
<comment type="subcellular location">
    <subcellularLocation>
        <location evidence="1">Cell membrane</location>
        <topology evidence="1">Multi-pass membrane protein</topology>
    </subcellularLocation>
</comment>
<name>A0AAD4MSU4_9BILA</name>
<dbReference type="PIRSF" id="PIRSF006060">
    <property type="entry name" value="AA_transporter"/>
    <property type="match status" value="1"/>
</dbReference>
<evidence type="ECO:0000256" key="6">
    <source>
        <dbReference type="ARBA" id="ARBA00022989"/>
    </source>
</evidence>
<dbReference type="PANTHER" id="PTHR11785">
    <property type="entry name" value="AMINO ACID TRANSPORTER"/>
    <property type="match status" value="1"/>
</dbReference>